<feature type="region of interest" description="Disordered" evidence="1">
    <location>
        <begin position="78"/>
        <end position="130"/>
    </location>
</feature>
<gene>
    <name evidence="2" type="ORF">BaRGS_00018119</name>
</gene>
<sequence length="130" mass="15094">METALRTLVEKRKAQKLPTGGGGKLTEQRIKQLTNYYGRVIKDNVYKLFFTNDTLKSIKTENKTRKRTKNLEKIKRRWRAEEDQETPNSSRWLKSSSHSRCYMKTGGCRPSCLPPRTLGRPFSGSPREIC</sequence>
<reference evidence="2 3" key="1">
    <citation type="journal article" date="2023" name="Sci. Data">
        <title>Genome assembly of the Korean intertidal mud-creeper Batillaria attramentaria.</title>
        <authorList>
            <person name="Patra A.K."/>
            <person name="Ho P.T."/>
            <person name="Jun S."/>
            <person name="Lee S.J."/>
            <person name="Kim Y."/>
            <person name="Won Y.J."/>
        </authorList>
    </citation>
    <scope>NUCLEOTIDE SEQUENCE [LARGE SCALE GENOMIC DNA]</scope>
    <source>
        <strain evidence="2">Wonlab-2016</strain>
    </source>
</reference>
<dbReference type="EMBL" id="JACVVK020000124">
    <property type="protein sequence ID" value="KAK7490702.1"/>
    <property type="molecule type" value="Genomic_DNA"/>
</dbReference>
<proteinExistence type="predicted"/>
<evidence type="ECO:0000313" key="2">
    <source>
        <dbReference type="EMBL" id="KAK7490702.1"/>
    </source>
</evidence>
<dbReference type="Proteomes" id="UP001519460">
    <property type="component" value="Unassembled WGS sequence"/>
</dbReference>
<organism evidence="2 3">
    <name type="scientific">Batillaria attramentaria</name>
    <dbReference type="NCBI Taxonomy" id="370345"/>
    <lineage>
        <taxon>Eukaryota</taxon>
        <taxon>Metazoa</taxon>
        <taxon>Spiralia</taxon>
        <taxon>Lophotrochozoa</taxon>
        <taxon>Mollusca</taxon>
        <taxon>Gastropoda</taxon>
        <taxon>Caenogastropoda</taxon>
        <taxon>Sorbeoconcha</taxon>
        <taxon>Cerithioidea</taxon>
        <taxon>Batillariidae</taxon>
        <taxon>Batillaria</taxon>
    </lineage>
</organism>
<name>A0ABD0KUD5_9CAEN</name>
<keyword evidence="3" id="KW-1185">Reference proteome</keyword>
<evidence type="ECO:0000256" key="1">
    <source>
        <dbReference type="SAM" id="MobiDB-lite"/>
    </source>
</evidence>
<evidence type="ECO:0000313" key="3">
    <source>
        <dbReference type="Proteomes" id="UP001519460"/>
    </source>
</evidence>
<protein>
    <submittedName>
        <fullName evidence="2">Uncharacterized protein</fullName>
    </submittedName>
</protein>
<comment type="caution">
    <text evidence="2">The sequence shown here is derived from an EMBL/GenBank/DDBJ whole genome shotgun (WGS) entry which is preliminary data.</text>
</comment>
<accession>A0ABD0KUD5</accession>
<dbReference type="AlphaFoldDB" id="A0ABD0KUD5"/>
<feature type="compositionally biased region" description="Low complexity" evidence="1">
    <location>
        <begin position="89"/>
        <end position="99"/>
    </location>
</feature>